<organism evidence="5 6">
    <name type="scientific">Candidatus Erysipelatoclostridium merdavium</name>
    <dbReference type="NCBI Taxonomy" id="2838566"/>
    <lineage>
        <taxon>Bacteria</taxon>
        <taxon>Bacillati</taxon>
        <taxon>Bacillota</taxon>
        <taxon>Erysipelotrichia</taxon>
        <taxon>Erysipelotrichales</taxon>
        <taxon>Erysipelotrichales incertae sedis</taxon>
    </lineage>
</organism>
<evidence type="ECO:0000313" key="5">
    <source>
        <dbReference type="EMBL" id="HIX81386.1"/>
    </source>
</evidence>
<keyword evidence="3" id="KW-0411">Iron-sulfur</keyword>
<feature type="domain" description="4Fe-4S ferredoxin-type" evidence="4">
    <location>
        <begin position="40"/>
        <end position="69"/>
    </location>
</feature>
<dbReference type="GO" id="GO:0046872">
    <property type="term" value="F:metal ion binding"/>
    <property type="evidence" value="ECO:0007669"/>
    <property type="project" value="UniProtKB-KW"/>
</dbReference>
<accession>A0A9D2BMB7</accession>
<comment type="caution">
    <text evidence="5">The sequence shown here is derived from an EMBL/GenBank/DDBJ whole genome shotgun (WGS) entry which is preliminary data.</text>
</comment>
<dbReference type="PROSITE" id="PS00198">
    <property type="entry name" value="4FE4S_FER_1"/>
    <property type="match status" value="1"/>
</dbReference>
<dbReference type="InterPro" id="IPR017900">
    <property type="entry name" value="4Fe4S_Fe_S_CS"/>
</dbReference>
<dbReference type="EMBL" id="DXET01000115">
    <property type="protein sequence ID" value="HIX81386.1"/>
    <property type="molecule type" value="Genomic_DNA"/>
</dbReference>
<dbReference type="GO" id="GO:0051536">
    <property type="term" value="F:iron-sulfur cluster binding"/>
    <property type="evidence" value="ECO:0007669"/>
    <property type="project" value="UniProtKB-KW"/>
</dbReference>
<feature type="domain" description="4Fe-4S ferredoxin-type" evidence="4">
    <location>
        <begin position="4"/>
        <end position="35"/>
    </location>
</feature>
<dbReference type="Proteomes" id="UP000886724">
    <property type="component" value="Unassembled WGS sequence"/>
</dbReference>
<reference evidence="5" key="1">
    <citation type="journal article" date="2021" name="PeerJ">
        <title>Extensive microbial diversity within the chicken gut microbiome revealed by metagenomics and culture.</title>
        <authorList>
            <person name="Gilroy R."/>
            <person name="Ravi A."/>
            <person name="Getino M."/>
            <person name="Pursley I."/>
            <person name="Horton D.L."/>
            <person name="Alikhan N.F."/>
            <person name="Baker D."/>
            <person name="Gharbi K."/>
            <person name="Hall N."/>
            <person name="Watson M."/>
            <person name="Adriaenssens E.M."/>
            <person name="Foster-Nyarko E."/>
            <person name="Jarju S."/>
            <person name="Secka A."/>
            <person name="Antonio M."/>
            <person name="Oren A."/>
            <person name="Chaudhuri R.R."/>
            <person name="La Ragione R."/>
            <person name="Hildebrand F."/>
            <person name="Pallen M.J."/>
        </authorList>
    </citation>
    <scope>NUCLEOTIDE SEQUENCE</scope>
    <source>
        <strain evidence="5">ChiGjej1B1-14440</strain>
    </source>
</reference>
<dbReference type="Pfam" id="PF04432">
    <property type="entry name" value="FrhB_FdhB_C"/>
    <property type="match status" value="1"/>
</dbReference>
<evidence type="ECO:0000259" key="4">
    <source>
        <dbReference type="PROSITE" id="PS51379"/>
    </source>
</evidence>
<dbReference type="PANTHER" id="PTHR43193:SF2">
    <property type="entry name" value="POLYFERREDOXIN PROTEIN FWDF"/>
    <property type="match status" value="1"/>
</dbReference>
<dbReference type="PANTHER" id="PTHR43193">
    <property type="match status" value="1"/>
</dbReference>
<name>A0A9D2BMB7_9FIRM</name>
<dbReference type="InterPro" id="IPR052977">
    <property type="entry name" value="Polyferredoxin-like_ET"/>
</dbReference>
<proteinExistence type="predicted"/>
<evidence type="ECO:0000256" key="1">
    <source>
        <dbReference type="ARBA" id="ARBA00022723"/>
    </source>
</evidence>
<dbReference type="InterPro" id="IPR007516">
    <property type="entry name" value="Co_F420_Hydgase/DH_bsu_N"/>
</dbReference>
<dbReference type="AlphaFoldDB" id="A0A9D2BMB7"/>
<dbReference type="Pfam" id="PF04422">
    <property type="entry name" value="FrhB_FdhB_N"/>
    <property type="match status" value="1"/>
</dbReference>
<keyword evidence="1" id="KW-0479">Metal-binding</keyword>
<feature type="non-terminal residue" evidence="5">
    <location>
        <position position="346"/>
    </location>
</feature>
<sequence length="346" mass="40878">MRTNNILSNESIHHCTGCQFCESICPANAINFILDSDGFYKPQIDDNCINCGICKKNCYKFQEIKFDKNQDFKCYGAWSKNDDILNNSASGGIATELFKYYLYLGYKVVGVAYDTKKKCAKTIIVDDISNLNLLYGSKYMQTCNNKIYKKLINSDEKFVIIGTPCSIFPIYKWAKENNQIDRFIFIDFFCHGTPSNNLWKTYLNKYNSSNLMEVKFRSKVYGWHEYATEFRYKNKIYFSKKTHQDPFFELFFSNQLLNLSCYNCRCRDSFDYCDYRIGDFWGLKYQKNKKGVSALICVTSRSKKHFEHIKENLFYEQVEFNDITKAQAYKKIYTYNKNEREICMSQ</sequence>
<dbReference type="InterPro" id="IPR017896">
    <property type="entry name" value="4Fe4S_Fe-S-bd"/>
</dbReference>
<dbReference type="InterPro" id="IPR007525">
    <property type="entry name" value="FrhB_FdhB_C"/>
</dbReference>
<protein>
    <submittedName>
        <fullName evidence="5">Coenzyme F420 hydrogenase/dehydrogenase, beta subunit C-terminal domain</fullName>
    </submittedName>
</protein>
<evidence type="ECO:0000256" key="2">
    <source>
        <dbReference type="ARBA" id="ARBA00023004"/>
    </source>
</evidence>
<dbReference type="PROSITE" id="PS51379">
    <property type="entry name" value="4FE4S_FER_2"/>
    <property type="match status" value="2"/>
</dbReference>
<dbReference type="SUPFAM" id="SSF54862">
    <property type="entry name" value="4Fe-4S ferredoxins"/>
    <property type="match status" value="1"/>
</dbReference>
<evidence type="ECO:0000256" key="3">
    <source>
        <dbReference type="ARBA" id="ARBA00023014"/>
    </source>
</evidence>
<dbReference type="Gene3D" id="3.30.70.20">
    <property type="match status" value="1"/>
</dbReference>
<evidence type="ECO:0000313" key="6">
    <source>
        <dbReference type="Proteomes" id="UP000886724"/>
    </source>
</evidence>
<reference evidence="5" key="2">
    <citation type="submission" date="2021-04" db="EMBL/GenBank/DDBJ databases">
        <authorList>
            <person name="Gilroy R."/>
        </authorList>
    </citation>
    <scope>NUCLEOTIDE SEQUENCE</scope>
    <source>
        <strain evidence="5">ChiGjej1B1-14440</strain>
    </source>
</reference>
<keyword evidence="2" id="KW-0408">Iron</keyword>
<gene>
    <name evidence="5" type="ORF">H9980_05355</name>
</gene>